<feature type="transmembrane region" description="Helical" evidence="1">
    <location>
        <begin position="601"/>
        <end position="620"/>
    </location>
</feature>
<feature type="signal peptide" evidence="2">
    <location>
        <begin position="1"/>
        <end position="26"/>
    </location>
</feature>
<dbReference type="InterPro" id="IPR013783">
    <property type="entry name" value="Ig-like_fold"/>
</dbReference>
<dbReference type="Gene3D" id="2.60.40.10">
    <property type="entry name" value="Immunoglobulins"/>
    <property type="match status" value="1"/>
</dbReference>
<dbReference type="RefSeq" id="WP_158357509.1">
    <property type="nucleotide sequence ID" value="NZ_JACRTJ010000006.1"/>
</dbReference>
<gene>
    <name evidence="4" type="ORF">H8708_02850</name>
</gene>
<protein>
    <recommendedName>
        <fullName evidence="3">CARDB domain-containing protein</fullName>
    </recommendedName>
</protein>
<accession>A0ABR7NPY2</accession>
<keyword evidence="5" id="KW-1185">Reference proteome</keyword>
<dbReference type="Gene3D" id="2.60.40.680">
    <property type="match status" value="1"/>
</dbReference>
<keyword evidence="1" id="KW-1133">Transmembrane helix</keyword>
<keyword evidence="1" id="KW-0812">Transmembrane</keyword>
<dbReference type="InterPro" id="IPR011635">
    <property type="entry name" value="CARDB"/>
</dbReference>
<evidence type="ECO:0000313" key="4">
    <source>
        <dbReference type="EMBL" id="MBC8598172.1"/>
    </source>
</evidence>
<keyword evidence="2" id="KW-0732">Signal</keyword>
<feature type="domain" description="CARDB" evidence="3">
    <location>
        <begin position="472"/>
        <end position="558"/>
    </location>
</feature>
<name>A0ABR7NPY2_9FIRM</name>
<evidence type="ECO:0000313" key="5">
    <source>
        <dbReference type="Proteomes" id="UP000647491"/>
    </source>
</evidence>
<comment type="caution">
    <text evidence="4">The sequence shown here is derived from an EMBL/GenBank/DDBJ whole genome shotgun (WGS) entry which is preliminary data.</text>
</comment>
<keyword evidence="1" id="KW-0472">Membrane</keyword>
<evidence type="ECO:0000259" key="3">
    <source>
        <dbReference type="Pfam" id="PF07705"/>
    </source>
</evidence>
<sequence>MRERLKRIFILFMAAAVLLGAAPSTAFTALADEKETENEDLEIPKVFHKDDDNEVVRIVIGKTPSITIGKSSTISIAVKNTTDTDWLESEIWIAPEADYQGYYDEIEDEDGEIIKTMNATYPFEITDSLNKHYKIGHINAGAKKTVNLRVNVKKNLKEGYYPVKLYISKRSRGEDGMSGEFQKTVMVWAETKEASSTSESDESSTEPIGFALGENQSTPQANYNEVMNFNMNLRNTGYKTAYDVRVEMELSEDITKFPFEINDGNYDRWMNNINPDQTVEVPYSMAIREEAKSGYYPIKFKIRYREEENGAFLTPVEDTFYVRVIGKDEEDELSDDAGENERTKARIIVDSFETDPARILAGQDFTLKVKMKNASSDITASNILFTFEPEAVENSPVFTTANGSNSVVVNSLAPGASEVLTMKFTSSPSAEQRAYNITITEQYDSPEFKNAKETVKIAVALKQEARLNTGTIEVMPDSIEVGTETNIMFPINNTGKVTLYNVTAIFEADSIQRAESYVGNIKPGESGNVDVMVAGAAPTMDEGKIRLTITYEDENGVVTPVEKEVQLFVTEPVIMDDPSMDVGNMDIPEPEPTKMELLKKYAVPLGAAAAVLLILVVVLIKRKKKKAGMDDEIL</sequence>
<dbReference type="EMBL" id="JACRTJ010000006">
    <property type="protein sequence ID" value="MBC8598172.1"/>
    <property type="molecule type" value="Genomic_DNA"/>
</dbReference>
<dbReference type="PANTHER" id="PTHR35902">
    <property type="entry name" value="S-LAYER DOMAIN-LIKE PROTEIN-RELATED"/>
    <property type="match status" value="1"/>
</dbReference>
<feature type="chain" id="PRO_5046344445" description="CARDB domain-containing protein" evidence="2">
    <location>
        <begin position="27"/>
        <end position="634"/>
    </location>
</feature>
<evidence type="ECO:0000256" key="2">
    <source>
        <dbReference type="SAM" id="SignalP"/>
    </source>
</evidence>
<dbReference type="PANTHER" id="PTHR35902:SF3">
    <property type="entry name" value="NPCBM-ASSOCIATED, NEW3 DOMAIN OF ALPHA-GALACTOSIDASE"/>
    <property type="match status" value="1"/>
</dbReference>
<proteinExistence type="predicted"/>
<dbReference type="Proteomes" id="UP000647491">
    <property type="component" value="Unassembled WGS sequence"/>
</dbReference>
<evidence type="ECO:0000256" key="1">
    <source>
        <dbReference type="SAM" id="Phobius"/>
    </source>
</evidence>
<reference evidence="4 5" key="1">
    <citation type="submission" date="2020-08" db="EMBL/GenBank/DDBJ databases">
        <title>Genome public.</title>
        <authorList>
            <person name="Liu C."/>
            <person name="Sun Q."/>
        </authorList>
    </citation>
    <scope>NUCLEOTIDE SEQUENCE [LARGE SCALE GENOMIC DNA]</scope>
    <source>
        <strain evidence="4 5">BX10</strain>
    </source>
</reference>
<dbReference type="Pfam" id="PF07705">
    <property type="entry name" value="CARDB"/>
    <property type="match status" value="1"/>
</dbReference>
<organism evidence="4 5">
    <name type="scientific">Enterocloster hominis</name>
    <name type="common">ex Liu et al. 2021</name>
    <dbReference type="NCBI Taxonomy" id="2763663"/>
    <lineage>
        <taxon>Bacteria</taxon>
        <taxon>Bacillati</taxon>
        <taxon>Bacillota</taxon>
        <taxon>Clostridia</taxon>
        <taxon>Lachnospirales</taxon>
        <taxon>Lachnospiraceae</taxon>
        <taxon>Enterocloster</taxon>
    </lineage>
</organism>